<dbReference type="Gene3D" id="3.10.310.20">
    <property type="entry name" value="DHHA2 domain"/>
    <property type="match status" value="1"/>
</dbReference>
<dbReference type="SMART" id="SM01131">
    <property type="entry name" value="DHHA2"/>
    <property type="match status" value="1"/>
</dbReference>
<evidence type="ECO:0000313" key="7">
    <source>
        <dbReference type="Proteomes" id="UP000092321"/>
    </source>
</evidence>
<dbReference type="InterPro" id="IPR001667">
    <property type="entry name" value="DDH_dom"/>
</dbReference>
<evidence type="ECO:0000256" key="4">
    <source>
        <dbReference type="ARBA" id="ARBA00023211"/>
    </source>
</evidence>
<dbReference type="GO" id="GO:0005737">
    <property type="term" value="C:cytoplasm"/>
    <property type="evidence" value="ECO:0007669"/>
    <property type="project" value="InterPro"/>
</dbReference>
<dbReference type="PANTHER" id="PTHR12112">
    <property type="entry name" value="BNIP - RELATED"/>
    <property type="match status" value="1"/>
</dbReference>
<dbReference type="OrthoDB" id="374045at2759"/>
<keyword evidence="2" id="KW-0479">Metal-binding</keyword>
<dbReference type="Pfam" id="PF02833">
    <property type="entry name" value="DHHA2"/>
    <property type="match status" value="1"/>
</dbReference>
<name>A0A1B7T823_9ASCO</name>
<dbReference type="InterPro" id="IPR038763">
    <property type="entry name" value="DHH_sf"/>
</dbReference>
<dbReference type="GO" id="GO:0004309">
    <property type="term" value="F:exopolyphosphatase activity"/>
    <property type="evidence" value="ECO:0007669"/>
    <property type="project" value="TreeGrafter"/>
</dbReference>
<keyword evidence="7" id="KW-1185">Reference proteome</keyword>
<dbReference type="SUPFAM" id="SSF64182">
    <property type="entry name" value="DHH phosphoesterases"/>
    <property type="match status" value="1"/>
</dbReference>
<dbReference type="EMBL" id="LXPE01000370">
    <property type="protein sequence ID" value="OBA24867.1"/>
    <property type="molecule type" value="Genomic_DNA"/>
</dbReference>
<dbReference type="Proteomes" id="UP000092321">
    <property type="component" value="Unassembled WGS sequence"/>
</dbReference>
<sequence length="399" mass="45217">MGSIVSKFLVYFHEWKSQQVSDSSILSLKEYLNICSLENIKNLKPSNLKICCGNQSADMDSVMSVVIYSYYNYLYNAKVILPVINIPREDLKLRKDILNLLEKVGINKDTETKKSPLIFIEDIKQLKKVSKCTVDAILVDHNEPQGVAIDTIDKVIGIIDHHEDTNSYDKELIESLGNPLIIKTCGSCTSLITNYWMPKLQSTKVNSTVLKLGLAAVLLDTSNFKSKVESPDLEALVYYKNALSATFDFKFFFKELKSDKSDLEGFDMFDLLRKDFKLFEFSGYRIGMASLGESMESFIGKFGVDSIKEACNKYYRLNSMDILLLLTSYSDSKKNHKRQIIFYSGENVELETKIVSAIKEDLELVELNDIHELSAYQQNKDTASRKQIAPIVGKALGNI</sequence>
<reference evidence="7" key="1">
    <citation type="journal article" date="2016" name="Proc. Natl. Acad. Sci. U.S.A.">
        <title>Comparative genomics of biotechnologically important yeasts.</title>
        <authorList>
            <person name="Riley R."/>
            <person name="Haridas S."/>
            <person name="Wolfe K.H."/>
            <person name="Lopes M.R."/>
            <person name="Hittinger C.T."/>
            <person name="Goeker M."/>
            <person name="Salamov A.A."/>
            <person name="Wisecaver J.H."/>
            <person name="Long T.M."/>
            <person name="Calvey C.H."/>
            <person name="Aerts A.L."/>
            <person name="Barry K.W."/>
            <person name="Choi C."/>
            <person name="Clum A."/>
            <person name="Coughlan A.Y."/>
            <person name="Deshpande S."/>
            <person name="Douglass A.P."/>
            <person name="Hanson S.J."/>
            <person name="Klenk H.-P."/>
            <person name="LaButti K.M."/>
            <person name="Lapidus A."/>
            <person name="Lindquist E.A."/>
            <person name="Lipzen A.M."/>
            <person name="Meier-Kolthoff J.P."/>
            <person name="Ohm R.A."/>
            <person name="Otillar R.P."/>
            <person name="Pangilinan J.L."/>
            <person name="Peng Y."/>
            <person name="Rokas A."/>
            <person name="Rosa C.A."/>
            <person name="Scheuner C."/>
            <person name="Sibirny A.A."/>
            <person name="Slot J.C."/>
            <person name="Stielow J.B."/>
            <person name="Sun H."/>
            <person name="Kurtzman C.P."/>
            <person name="Blackwell M."/>
            <person name="Grigoriev I.V."/>
            <person name="Jeffries T.W."/>
        </authorList>
    </citation>
    <scope>NUCLEOTIDE SEQUENCE [LARGE SCALE GENOMIC DNA]</scope>
    <source>
        <strain evidence="7">NRRL Y-1626</strain>
    </source>
</reference>
<gene>
    <name evidence="6" type="ORF">HANVADRAFT_4317</name>
</gene>
<keyword evidence="4" id="KW-0464">Manganese</keyword>
<keyword evidence="3" id="KW-0378">Hydrolase</keyword>
<dbReference type="GO" id="GO:0046872">
    <property type="term" value="F:metal ion binding"/>
    <property type="evidence" value="ECO:0007669"/>
    <property type="project" value="UniProtKB-KW"/>
</dbReference>
<organism evidence="6 7">
    <name type="scientific">Hanseniaspora valbyensis NRRL Y-1626</name>
    <dbReference type="NCBI Taxonomy" id="766949"/>
    <lineage>
        <taxon>Eukaryota</taxon>
        <taxon>Fungi</taxon>
        <taxon>Dikarya</taxon>
        <taxon>Ascomycota</taxon>
        <taxon>Saccharomycotina</taxon>
        <taxon>Saccharomycetes</taxon>
        <taxon>Saccharomycodales</taxon>
        <taxon>Saccharomycodaceae</taxon>
        <taxon>Hanseniaspora</taxon>
    </lineage>
</organism>
<dbReference type="Pfam" id="PF01368">
    <property type="entry name" value="DHH"/>
    <property type="match status" value="1"/>
</dbReference>
<comment type="caution">
    <text evidence="6">The sequence shown here is derived from an EMBL/GenBank/DDBJ whole genome shotgun (WGS) entry which is preliminary data.</text>
</comment>
<comment type="cofactor">
    <cofactor evidence="1">
        <name>Mn(2+)</name>
        <dbReference type="ChEBI" id="CHEBI:29035"/>
    </cofactor>
</comment>
<dbReference type="PANTHER" id="PTHR12112:SF39">
    <property type="entry name" value="EG:152A3.5 PROTEIN (FBGN0003116_PN PROTEIN)"/>
    <property type="match status" value="1"/>
</dbReference>
<evidence type="ECO:0000256" key="3">
    <source>
        <dbReference type="ARBA" id="ARBA00022801"/>
    </source>
</evidence>
<dbReference type="InterPro" id="IPR004097">
    <property type="entry name" value="DHHA2"/>
</dbReference>
<dbReference type="InterPro" id="IPR038222">
    <property type="entry name" value="DHHA2_dom_sf"/>
</dbReference>
<dbReference type="Gene3D" id="3.90.1640.10">
    <property type="entry name" value="inorganic pyrophosphatase (n-terminal core)"/>
    <property type="match status" value="1"/>
</dbReference>
<proteinExistence type="predicted"/>
<evidence type="ECO:0000313" key="6">
    <source>
        <dbReference type="EMBL" id="OBA24867.1"/>
    </source>
</evidence>
<evidence type="ECO:0000259" key="5">
    <source>
        <dbReference type="SMART" id="SM01131"/>
    </source>
</evidence>
<evidence type="ECO:0000256" key="1">
    <source>
        <dbReference type="ARBA" id="ARBA00001936"/>
    </source>
</evidence>
<feature type="domain" description="DHHA2" evidence="5">
    <location>
        <begin position="253"/>
        <end position="396"/>
    </location>
</feature>
<accession>A0A1B7T823</accession>
<evidence type="ECO:0000256" key="2">
    <source>
        <dbReference type="ARBA" id="ARBA00022723"/>
    </source>
</evidence>
<protein>
    <submittedName>
        <fullName evidence="6">DHH phosphoesterase</fullName>
    </submittedName>
</protein>
<dbReference type="AlphaFoldDB" id="A0A1B7T823"/>